<evidence type="ECO:0000256" key="2">
    <source>
        <dbReference type="SAM" id="MobiDB-lite"/>
    </source>
</evidence>
<feature type="region of interest" description="Disordered" evidence="2">
    <location>
        <begin position="209"/>
        <end position="228"/>
    </location>
</feature>
<reference evidence="3 4" key="1">
    <citation type="journal article" date="2024" name="G3 (Bethesda)">
        <title>Genome assembly of Hibiscus sabdariffa L. provides insights into metabolisms of medicinal natural products.</title>
        <authorList>
            <person name="Kim T."/>
        </authorList>
    </citation>
    <scope>NUCLEOTIDE SEQUENCE [LARGE SCALE GENOMIC DNA]</scope>
    <source>
        <strain evidence="3">TK-2024</strain>
        <tissue evidence="3">Old leaves</tissue>
    </source>
</reference>
<organism evidence="3 4">
    <name type="scientific">Hibiscus sabdariffa</name>
    <name type="common">roselle</name>
    <dbReference type="NCBI Taxonomy" id="183260"/>
    <lineage>
        <taxon>Eukaryota</taxon>
        <taxon>Viridiplantae</taxon>
        <taxon>Streptophyta</taxon>
        <taxon>Embryophyta</taxon>
        <taxon>Tracheophyta</taxon>
        <taxon>Spermatophyta</taxon>
        <taxon>Magnoliopsida</taxon>
        <taxon>eudicotyledons</taxon>
        <taxon>Gunneridae</taxon>
        <taxon>Pentapetalae</taxon>
        <taxon>rosids</taxon>
        <taxon>malvids</taxon>
        <taxon>Malvales</taxon>
        <taxon>Malvaceae</taxon>
        <taxon>Malvoideae</taxon>
        <taxon>Hibiscus</taxon>
    </lineage>
</organism>
<proteinExistence type="predicted"/>
<keyword evidence="4" id="KW-1185">Reference proteome</keyword>
<accession>A0ABR2E1J9</accession>
<dbReference type="PANTHER" id="PTHR35480:SF1">
    <property type="entry name" value="MATERNAL EFFECT EMBRYO ARREST 22"/>
    <property type="match status" value="1"/>
</dbReference>
<feature type="coiled-coil region" evidence="1">
    <location>
        <begin position="66"/>
        <end position="110"/>
    </location>
</feature>
<evidence type="ECO:0000313" key="3">
    <source>
        <dbReference type="EMBL" id="KAK8551072.1"/>
    </source>
</evidence>
<gene>
    <name evidence="3" type="ORF">V6N12_039739</name>
</gene>
<feature type="compositionally biased region" description="Basic and acidic residues" evidence="2">
    <location>
        <begin position="288"/>
        <end position="306"/>
    </location>
</feature>
<dbReference type="PANTHER" id="PTHR35480">
    <property type="entry name" value="MATERNAL EFFECT EMBRYO ARREST 22"/>
    <property type="match status" value="1"/>
</dbReference>
<feature type="region of interest" description="Disordered" evidence="2">
    <location>
        <begin position="287"/>
        <end position="306"/>
    </location>
</feature>
<feature type="compositionally biased region" description="Polar residues" evidence="2">
    <location>
        <begin position="211"/>
        <end position="220"/>
    </location>
</feature>
<feature type="coiled-coil region" evidence="1">
    <location>
        <begin position="539"/>
        <end position="600"/>
    </location>
</feature>
<comment type="caution">
    <text evidence="3">The sequence shown here is derived from an EMBL/GenBank/DDBJ whole genome shotgun (WGS) entry which is preliminary data.</text>
</comment>
<dbReference type="Proteomes" id="UP001472677">
    <property type="component" value="Unassembled WGS sequence"/>
</dbReference>
<sequence>MAADVPNTPETSVTGVPVEDVQVSPCCQVWKNKYLKAEKGRMCLKQAVRLLEKGCDDIQVQNLKLKKAYEDEQARAKVEEEGKEKELALRVLLENELSSLKSCISNLKQKGVSEAEHKIEEIKRLGGSLSDREKEIRWLKELVEKEKKRADWEKKKAAEAAKLADTEKSKADEEQRLADIERKKADVYRMQLEALRKEVSEAKSKFAEATKQLQEDTGNTVEERKGADLEIAKAKEQRKIAETTKKAVEDRKYADLEMAKAQEQRKIAEEMKRKAVEERNCANLEIAKAQEQRKNAEESKKKAVEERKHAALLMAKAKEQMKIAEESKKKAIEESKNAALEIAKAQEERKIAEETKKKAVEERKRADIRLAEAEEQRKIAEETMRKAVEVRKHADFEISKAEETKKKAVEEKFHANSITKQLEEARRRNEELEKKFHELSGPRNLGEYPFDQSDRITGVAAVKTLNTSKLRVLKVDEDKSRSVSESLQFEEVERGKAISERKQGDSKMSKTKNKRKLVDVNTKKAMEGKHCGDYISTQVEDAGLKINELQKQIHDLSTSRKMVDNLVVSSAEDLSAQVEMKFLKKQLKFQEKRVQHAKDVARLEKSRSNLLQQELGCMKLELIQYLGRLDALDKCFSTPAEGIDDMGKHTVLLNWVESLLTKCMDTPTFSPLVETVQHDTHLLHLQGGNCTESITGKGCFFCYHVSRTA</sequence>
<keyword evidence="1" id="KW-0175">Coiled coil</keyword>
<dbReference type="EMBL" id="JBBPBM010000020">
    <property type="protein sequence ID" value="KAK8551072.1"/>
    <property type="molecule type" value="Genomic_DNA"/>
</dbReference>
<evidence type="ECO:0000256" key="1">
    <source>
        <dbReference type="SAM" id="Coils"/>
    </source>
</evidence>
<protein>
    <submittedName>
        <fullName evidence="3">Uncharacterized protein</fullName>
    </submittedName>
</protein>
<name>A0ABR2E1J9_9ROSI</name>
<evidence type="ECO:0000313" key="4">
    <source>
        <dbReference type="Proteomes" id="UP001472677"/>
    </source>
</evidence>